<feature type="transmembrane region" description="Helical" evidence="13">
    <location>
        <begin position="334"/>
        <end position="356"/>
    </location>
</feature>
<dbReference type="PANTHER" id="PTHR43298:SF2">
    <property type="entry name" value="FMN_FAD EXPORTER YEEO-RELATED"/>
    <property type="match status" value="1"/>
</dbReference>
<feature type="transmembrane region" description="Helical" evidence="13">
    <location>
        <begin position="299"/>
        <end position="319"/>
    </location>
</feature>
<evidence type="ECO:0000256" key="5">
    <source>
        <dbReference type="ARBA" id="ARBA00022448"/>
    </source>
</evidence>
<keyword evidence="11 13" id="KW-0472">Membrane</keyword>
<dbReference type="RefSeq" id="WP_117994324.1">
    <property type="nucleotide sequence ID" value="NZ_JADMTD010000016.1"/>
</dbReference>
<feature type="transmembrane region" description="Helical" evidence="13">
    <location>
        <begin position="174"/>
        <end position="197"/>
    </location>
</feature>
<dbReference type="GO" id="GO:0042910">
    <property type="term" value="F:xenobiotic transmembrane transporter activity"/>
    <property type="evidence" value="ECO:0007669"/>
    <property type="project" value="InterPro"/>
</dbReference>
<feature type="transmembrane region" description="Helical" evidence="13">
    <location>
        <begin position="145"/>
        <end position="162"/>
    </location>
</feature>
<evidence type="ECO:0000256" key="3">
    <source>
        <dbReference type="ARBA" id="ARBA00010199"/>
    </source>
</evidence>
<keyword evidence="10" id="KW-0406">Ion transport</keyword>
<evidence type="ECO:0000256" key="8">
    <source>
        <dbReference type="ARBA" id="ARBA00022692"/>
    </source>
</evidence>
<dbReference type="GO" id="GO:0005886">
    <property type="term" value="C:plasma membrane"/>
    <property type="evidence" value="ECO:0007669"/>
    <property type="project" value="UniProtKB-SubCell"/>
</dbReference>
<proteinExistence type="inferred from homology"/>
<feature type="transmembrane region" description="Helical" evidence="13">
    <location>
        <begin position="56"/>
        <end position="79"/>
    </location>
</feature>
<dbReference type="EMBL" id="QRIS01000014">
    <property type="protein sequence ID" value="RHG83963.1"/>
    <property type="molecule type" value="Genomic_DNA"/>
</dbReference>
<comment type="caution">
    <text evidence="14">The sequence shown here is derived from an EMBL/GenBank/DDBJ whole genome shotgun (WGS) entry which is preliminary data.</text>
</comment>
<evidence type="ECO:0000256" key="7">
    <source>
        <dbReference type="ARBA" id="ARBA00022475"/>
    </source>
</evidence>
<dbReference type="PANTHER" id="PTHR43298">
    <property type="entry name" value="MULTIDRUG RESISTANCE PROTEIN NORM-RELATED"/>
    <property type="match status" value="1"/>
</dbReference>
<name>A0A414UVE6_MEDGN</name>
<evidence type="ECO:0000256" key="2">
    <source>
        <dbReference type="ARBA" id="ARBA00004651"/>
    </source>
</evidence>
<evidence type="ECO:0000256" key="13">
    <source>
        <dbReference type="SAM" id="Phobius"/>
    </source>
</evidence>
<dbReference type="AlphaFoldDB" id="A0A414UVE6"/>
<comment type="subcellular location">
    <subcellularLocation>
        <location evidence="2">Cell membrane</location>
        <topology evidence="2">Multi-pass membrane protein</topology>
    </subcellularLocation>
</comment>
<evidence type="ECO:0000256" key="4">
    <source>
        <dbReference type="ARBA" id="ARBA00020268"/>
    </source>
</evidence>
<keyword evidence="6" id="KW-0050">Antiport</keyword>
<keyword evidence="5" id="KW-0813">Transport</keyword>
<evidence type="ECO:0000256" key="6">
    <source>
        <dbReference type="ARBA" id="ARBA00022449"/>
    </source>
</evidence>
<gene>
    <name evidence="14" type="ORF">DW243_09525</name>
</gene>
<dbReference type="NCBIfam" id="TIGR00797">
    <property type="entry name" value="matE"/>
    <property type="match status" value="1"/>
</dbReference>
<evidence type="ECO:0000256" key="10">
    <source>
        <dbReference type="ARBA" id="ARBA00023065"/>
    </source>
</evidence>
<comment type="similarity">
    <text evidence="3">Belongs to the multi antimicrobial extrusion (MATE) (TC 2.A.66.1) family.</text>
</comment>
<dbReference type="Pfam" id="PF01554">
    <property type="entry name" value="MatE"/>
    <property type="match status" value="2"/>
</dbReference>
<reference evidence="14 15" key="1">
    <citation type="submission" date="2018-08" db="EMBL/GenBank/DDBJ databases">
        <title>A genome reference for cultivated species of the human gut microbiota.</title>
        <authorList>
            <person name="Zou Y."/>
            <person name="Xue W."/>
            <person name="Luo G."/>
        </authorList>
    </citation>
    <scope>NUCLEOTIDE SEQUENCE [LARGE SCALE GENOMIC DNA]</scope>
    <source>
        <strain evidence="14 15">AM21-18</strain>
    </source>
</reference>
<feature type="transmembrane region" description="Helical" evidence="13">
    <location>
        <begin position="203"/>
        <end position="227"/>
    </location>
</feature>
<evidence type="ECO:0000256" key="9">
    <source>
        <dbReference type="ARBA" id="ARBA00022989"/>
    </source>
</evidence>
<dbReference type="InterPro" id="IPR048279">
    <property type="entry name" value="MdtK-like"/>
</dbReference>
<sequence>MLTNFKNKYIGDRAFYKRYMYLALPMILQNAITNLVSFLDNIMVGQLGTEQMSGVAIVNQLIFVYNLAIFGAVSAASIFGAQYFGKGNHKGHMYSFRFKLYAVLLVTVFVIGLFLTKGSALISLYLTDTSGTGATEVALQYGLEYLGIMLFGLIPFAVNQAYATNIKETGQTMVPMIASFAAVGINAVLDYLLIFGIGPLPKLGVAGAALATVIARYIEAFIIIIWAHCHRETNRYLKGAYAGFGIPGDELKAIIIKGCPLMVNEILWAAGMTAAIQCYSIRGLEVVAGMNISTTITNLFNIIYIQLGACISIVVGQYLGAGELEKAKDADNKMIVFSVFCCVVVAGIMLILGGLFPQIYNTTDEIKALATDFIAVSALIMPFCAFCHCSYFTLRSGGKTFVTFLFDSVFTWVVVVPAAYVLAHFTGLGIVSVYFLVQATEMIKVVIGYCMVRSNVWLVQMV</sequence>
<evidence type="ECO:0000256" key="11">
    <source>
        <dbReference type="ARBA" id="ARBA00023136"/>
    </source>
</evidence>
<evidence type="ECO:0000256" key="1">
    <source>
        <dbReference type="ARBA" id="ARBA00003408"/>
    </source>
</evidence>
<evidence type="ECO:0000313" key="15">
    <source>
        <dbReference type="Proteomes" id="UP000283981"/>
    </source>
</evidence>
<feature type="transmembrane region" description="Helical" evidence="13">
    <location>
        <begin position="21"/>
        <end position="44"/>
    </location>
</feature>
<dbReference type="PIRSF" id="PIRSF006603">
    <property type="entry name" value="DinF"/>
    <property type="match status" value="1"/>
</dbReference>
<dbReference type="InterPro" id="IPR002528">
    <property type="entry name" value="MATE_fam"/>
</dbReference>
<organism evidence="14 15">
    <name type="scientific">Mediterraneibacter gnavus</name>
    <name type="common">Ruminococcus gnavus</name>
    <dbReference type="NCBI Taxonomy" id="33038"/>
    <lineage>
        <taxon>Bacteria</taxon>
        <taxon>Bacillati</taxon>
        <taxon>Bacillota</taxon>
        <taxon>Clostridia</taxon>
        <taxon>Lachnospirales</taxon>
        <taxon>Lachnospiraceae</taxon>
        <taxon>Mediterraneibacter</taxon>
    </lineage>
</organism>
<accession>A0A414UVE6</accession>
<dbReference type="Proteomes" id="UP000283981">
    <property type="component" value="Unassembled WGS sequence"/>
</dbReference>
<dbReference type="GO" id="GO:0015297">
    <property type="term" value="F:antiporter activity"/>
    <property type="evidence" value="ECO:0007669"/>
    <property type="project" value="UniProtKB-KW"/>
</dbReference>
<feature type="transmembrane region" description="Helical" evidence="13">
    <location>
        <begin position="414"/>
        <end position="437"/>
    </location>
</feature>
<keyword evidence="9 13" id="KW-1133">Transmembrane helix</keyword>
<evidence type="ECO:0000313" key="14">
    <source>
        <dbReference type="EMBL" id="RHG83963.1"/>
    </source>
</evidence>
<feature type="transmembrane region" description="Helical" evidence="13">
    <location>
        <begin position="100"/>
        <end position="125"/>
    </location>
</feature>
<dbReference type="InterPro" id="IPR050222">
    <property type="entry name" value="MATE_MdtK"/>
</dbReference>
<evidence type="ECO:0000256" key="12">
    <source>
        <dbReference type="ARBA" id="ARBA00031636"/>
    </source>
</evidence>
<keyword evidence="7" id="KW-1003">Cell membrane</keyword>
<protein>
    <recommendedName>
        <fullName evidence="4">Probable multidrug resistance protein NorM</fullName>
    </recommendedName>
    <alternativeName>
        <fullName evidence="12">Multidrug-efflux transporter</fullName>
    </alternativeName>
</protein>
<dbReference type="GO" id="GO:0006811">
    <property type="term" value="P:monoatomic ion transport"/>
    <property type="evidence" value="ECO:0007669"/>
    <property type="project" value="UniProtKB-KW"/>
</dbReference>
<keyword evidence="8 13" id="KW-0812">Transmembrane</keyword>
<comment type="function">
    <text evidence="1">Multidrug efflux pump.</text>
</comment>
<feature type="transmembrane region" description="Helical" evidence="13">
    <location>
        <begin position="368"/>
        <end position="394"/>
    </location>
</feature>